<gene>
    <name evidence="1" type="ORF">GGQ64_004705</name>
</gene>
<evidence type="ECO:0000313" key="2">
    <source>
        <dbReference type="Proteomes" id="UP000574761"/>
    </source>
</evidence>
<dbReference type="RefSeq" id="WP_246422870.1">
    <property type="nucleotide sequence ID" value="NZ_JACIEE010000011.1"/>
</dbReference>
<reference evidence="1 2" key="1">
    <citation type="submission" date="2020-08" db="EMBL/GenBank/DDBJ databases">
        <title>Genomic Encyclopedia of Type Strains, Phase IV (KMG-IV): sequencing the most valuable type-strain genomes for metagenomic binning, comparative biology and taxonomic classification.</title>
        <authorList>
            <person name="Goeker M."/>
        </authorList>
    </citation>
    <scope>NUCLEOTIDE SEQUENCE [LARGE SCALE GENOMIC DNA]</scope>
    <source>
        <strain evidence="1 2">DSM 100211</strain>
    </source>
</reference>
<dbReference type="Proteomes" id="UP000574761">
    <property type="component" value="Unassembled WGS sequence"/>
</dbReference>
<protein>
    <submittedName>
        <fullName evidence="1">Uncharacterized protein</fullName>
    </submittedName>
</protein>
<keyword evidence="2" id="KW-1185">Reference proteome</keyword>
<dbReference type="AlphaFoldDB" id="A0A7W6DA26"/>
<accession>A0A7W6DA26</accession>
<proteinExistence type="predicted"/>
<evidence type="ECO:0000313" key="1">
    <source>
        <dbReference type="EMBL" id="MBB3979463.1"/>
    </source>
</evidence>
<dbReference type="EMBL" id="JACIEE010000011">
    <property type="protein sequence ID" value="MBB3979463.1"/>
    <property type="molecule type" value="Genomic_DNA"/>
</dbReference>
<comment type="caution">
    <text evidence="1">The sequence shown here is derived from an EMBL/GenBank/DDBJ whole genome shotgun (WGS) entry which is preliminary data.</text>
</comment>
<name>A0A7W6DA26_9HYPH</name>
<organism evidence="1 2">
    <name type="scientific">Mycoplana azooxidifex</name>
    <dbReference type="NCBI Taxonomy" id="1636188"/>
    <lineage>
        <taxon>Bacteria</taxon>
        <taxon>Pseudomonadati</taxon>
        <taxon>Pseudomonadota</taxon>
        <taxon>Alphaproteobacteria</taxon>
        <taxon>Hyphomicrobiales</taxon>
        <taxon>Rhizobiaceae</taxon>
        <taxon>Mycoplana</taxon>
    </lineage>
</organism>
<sequence>MPHPSLHDGKPHLHARSARAVRRRSLPIAGVALQVALWSGFAPPASGHDAPSGWSYPYACCSMNDCRPVATKAISERPEGFVINVTGEVVPYRDTRVRPSPDGEFHWCSVAGGEGGRTICLFVPPRAY</sequence>